<sequence length="432" mass="45257">MKNFRRTSALATLPVMFLAFSGVAHASAFYLQEQSVKGAGRAFSGEVADQGPESIWWNPAAIGWQDGCAGALGVSAILPRGNVVDNGTVIVRPGQAARAVGGDSSTRNPIRNGVLPAGSFACGVAPRLSVGISLNAPYSFTTDYPSTSWARYSADRTKLRTYDIAPTVAFAVTDNLAIGASMNIEYSDATLSNALPNLSPLLADGEQRLSGNGIDFGYTVGAQYHVGPFSLGGSYKSAIKHRLDGSVAITGLVGPLAAQNRTIRTTATFSTPWQAMVGARLAVTPAITLNAQAVRSGWSEFDAIRLGGPLNTAIPENYHDTWSYAGGVDLAVSPKLTLRAGVQRDESPTSDGNRDARVPDSDRWNFAGGASFAVSKSFTLDAAGSYITFKDAKIDRLTAAYAGTAAQTPIVVNGMLTNAHAVVLSLGGRVRF</sequence>
<dbReference type="KEGG" id="span:AWL63_16375"/>
<evidence type="ECO:0000256" key="6">
    <source>
        <dbReference type="ARBA" id="ARBA00023136"/>
    </source>
</evidence>
<dbReference type="GO" id="GO:0009279">
    <property type="term" value="C:cell outer membrane"/>
    <property type="evidence" value="ECO:0007669"/>
    <property type="project" value="UniProtKB-SubCell"/>
</dbReference>
<keyword evidence="5 8" id="KW-0732">Signal</keyword>
<dbReference type="PANTHER" id="PTHR35093">
    <property type="entry name" value="OUTER MEMBRANE PROTEIN NMB0088-RELATED"/>
    <property type="match status" value="1"/>
</dbReference>
<dbReference type="SUPFAM" id="SSF56935">
    <property type="entry name" value="Porins"/>
    <property type="match status" value="1"/>
</dbReference>
<organism evidence="9 10">
    <name type="scientific">Sphingomonas panacis</name>
    <dbReference type="NCBI Taxonomy" id="1560345"/>
    <lineage>
        <taxon>Bacteria</taxon>
        <taxon>Pseudomonadati</taxon>
        <taxon>Pseudomonadota</taxon>
        <taxon>Alphaproteobacteria</taxon>
        <taxon>Sphingomonadales</taxon>
        <taxon>Sphingomonadaceae</taxon>
        <taxon>Sphingomonas</taxon>
    </lineage>
</organism>
<accession>A0A1B3ZHG4</accession>
<dbReference type="OrthoDB" id="19849at2"/>
<dbReference type="EMBL" id="CP014168">
    <property type="protein sequence ID" value="AOH86868.1"/>
    <property type="molecule type" value="Genomic_DNA"/>
</dbReference>
<dbReference type="RefSeq" id="WP_069207419.1">
    <property type="nucleotide sequence ID" value="NZ_CP014168.1"/>
</dbReference>
<keyword evidence="10" id="KW-1185">Reference proteome</keyword>
<comment type="subcellular location">
    <subcellularLocation>
        <location evidence="1">Cell outer membrane</location>
        <topology evidence="1">Multi-pass membrane protein</topology>
    </subcellularLocation>
</comment>
<comment type="similarity">
    <text evidence="2">Belongs to the OmpP1/FadL family.</text>
</comment>
<name>A0A1B3ZHG4_9SPHN</name>
<dbReference type="Gene3D" id="2.40.160.60">
    <property type="entry name" value="Outer membrane protein transport protein (OMPP1/FadL/TodX)"/>
    <property type="match status" value="1"/>
</dbReference>
<reference evidence="9 10" key="1">
    <citation type="submission" date="2016-01" db="EMBL/GenBank/DDBJ databases">
        <title>Complete genome and mega plasmid sequence of Sphingomonas panacis DCY99 elicits systemic resistance in rice to Xanthomonas oryzae.</title>
        <authorList>
            <person name="Kim Y.J."/>
            <person name="Yang D.C."/>
            <person name="Sing P."/>
        </authorList>
    </citation>
    <scope>NUCLEOTIDE SEQUENCE [LARGE SCALE GENOMIC DNA]</scope>
    <source>
        <strain evidence="9 10">DCY99</strain>
    </source>
</reference>
<evidence type="ECO:0000256" key="3">
    <source>
        <dbReference type="ARBA" id="ARBA00022452"/>
    </source>
</evidence>
<feature type="chain" id="PRO_5008556499" evidence="8">
    <location>
        <begin position="27"/>
        <end position="432"/>
    </location>
</feature>
<proteinExistence type="inferred from homology"/>
<keyword evidence="6" id="KW-0472">Membrane</keyword>
<gene>
    <name evidence="9" type="ORF">AWL63_16375</name>
</gene>
<evidence type="ECO:0000256" key="5">
    <source>
        <dbReference type="ARBA" id="ARBA00022729"/>
    </source>
</evidence>
<evidence type="ECO:0000313" key="10">
    <source>
        <dbReference type="Proteomes" id="UP000094256"/>
    </source>
</evidence>
<dbReference type="STRING" id="1560345.AWL63_16375"/>
<evidence type="ECO:0000256" key="4">
    <source>
        <dbReference type="ARBA" id="ARBA00022692"/>
    </source>
</evidence>
<dbReference type="AlphaFoldDB" id="A0A1B3ZHG4"/>
<evidence type="ECO:0000313" key="9">
    <source>
        <dbReference type="EMBL" id="AOH86868.1"/>
    </source>
</evidence>
<dbReference type="PANTHER" id="PTHR35093:SF8">
    <property type="entry name" value="OUTER MEMBRANE PROTEIN NMB0088-RELATED"/>
    <property type="match status" value="1"/>
</dbReference>
<dbReference type="Proteomes" id="UP000094256">
    <property type="component" value="Chromosome"/>
</dbReference>
<dbReference type="GO" id="GO:0015483">
    <property type="term" value="F:long-chain fatty acid transporting porin activity"/>
    <property type="evidence" value="ECO:0007669"/>
    <property type="project" value="TreeGrafter"/>
</dbReference>
<dbReference type="Pfam" id="PF03349">
    <property type="entry name" value="Toluene_X"/>
    <property type="match status" value="1"/>
</dbReference>
<dbReference type="InterPro" id="IPR005017">
    <property type="entry name" value="OMPP1/FadL/TodX"/>
</dbReference>
<evidence type="ECO:0000256" key="7">
    <source>
        <dbReference type="ARBA" id="ARBA00023237"/>
    </source>
</evidence>
<evidence type="ECO:0000256" key="2">
    <source>
        <dbReference type="ARBA" id="ARBA00008163"/>
    </source>
</evidence>
<keyword evidence="3" id="KW-1134">Transmembrane beta strand</keyword>
<keyword evidence="7" id="KW-0998">Cell outer membrane</keyword>
<evidence type="ECO:0000256" key="8">
    <source>
        <dbReference type="SAM" id="SignalP"/>
    </source>
</evidence>
<keyword evidence="4" id="KW-0812">Transmembrane</keyword>
<feature type="signal peptide" evidence="8">
    <location>
        <begin position="1"/>
        <end position="26"/>
    </location>
</feature>
<protein>
    <submittedName>
        <fullName evidence="9">Aromatic hydrocarbon degradation protein</fullName>
    </submittedName>
</protein>
<evidence type="ECO:0000256" key="1">
    <source>
        <dbReference type="ARBA" id="ARBA00004571"/>
    </source>
</evidence>